<gene>
    <name evidence="1" type="ORF">EDM22_17595</name>
</gene>
<proteinExistence type="predicted"/>
<evidence type="ECO:0000313" key="1">
    <source>
        <dbReference type="EMBL" id="RNB44572.1"/>
    </source>
</evidence>
<protein>
    <submittedName>
        <fullName evidence="1">Uncharacterized protein</fullName>
    </submittedName>
</protein>
<sequence>MVRARVGTGRSTRPVRLDIRADRLLTEASVLLRRTKTDLLTAAVHVYVERHREQLERALRAAEHRISEAEDPHRIDPETGMTKAEWRELWSYIRN</sequence>
<reference evidence="1 2" key="1">
    <citation type="submission" date="2018-10" db="EMBL/GenBank/DDBJ databases">
        <title>Isolation, diversity and antibacterial activity of antinobacteria from the wheat rhizosphere soil.</title>
        <authorList>
            <person name="Sun T."/>
        </authorList>
    </citation>
    <scope>NUCLEOTIDE SEQUENCE [LARGE SCALE GENOMIC DNA]</scope>
    <source>
        <strain evidence="1 2">SJ-23</strain>
    </source>
</reference>
<organism evidence="1 2">
    <name type="scientific">Agromyces tardus</name>
    <dbReference type="NCBI Taxonomy" id="2583849"/>
    <lineage>
        <taxon>Bacteria</taxon>
        <taxon>Bacillati</taxon>
        <taxon>Actinomycetota</taxon>
        <taxon>Actinomycetes</taxon>
        <taxon>Micrococcales</taxon>
        <taxon>Microbacteriaceae</taxon>
        <taxon>Agromyces</taxon>
    </lineage>
</organism>
<evidence type="ECO:0000313" key="2">
    <source>
        <dbReference type="Proteomes" id="UP000275048"/>
    </source>
</evidence>
<dbReference type="AlphaFoldDB" id="A0A3M8A0I5"/>
<accession>A0A3M8A0I5</accession>
<name>A0A3M8A0I5_9MICO</name>
<dbReference type="Proteomes" id="UP000275048">
    <property type="component" value="Unassembled WGS sequence"/>
</dbReference>
<comment type="caution">
    <text evidence="1">The sequence shown here is derived from an EMBL/GenBank/DDBJ whole genome shotgun (WGS) entry which is preliminary data.</text>
</comment>
<dbReference type="EMBL" id="RHHB01000061">
    <property type="protein sequence ID" value="RNB44572.1"/>
    <property type="molecule type" value="Genomic_DNA"/>
</dbReference>
<keyword evidence="2" id="KW-1185">Reference proteome</keyword>